<keyword evidence="6 15" id="KW-1133">Transmembrane helix</keyword>
<dbReference type="Gene3D" id="1.10.533.10">
    <property type="entry name" value="Death Domain, Fas"/>
    <property type="match status" value="1"/>
</dbReference>
<evidence type="ECO:0000256" key="12">
    <source>
        <dbReference type="ARBA" id="ARBA00083642"/>
    </source>
</evidence>
<dbReference type="Proteomes" id="UP000322234">
    <property type="component" value="Unassembled WGS sequence"/>
</dbReference>
<dbReference type="InterPro" id="IPR035976">
    <property type="entry name" value="Sushi/SCR/CCP_sf"/>
</dbReference>
<dbReference type="Pfam" id="PF00084">
    <property type="entry name" value="Sushi"/>
    <property type="match status" value="1"/>
</dbReference>
<evidence type="ECO:0000256" key="11">
    <source>
        <dbReference type="ARBA" id="ARBA00067938"/>
    </source>
</evidence>
<feature type="transmembrane region" description="Helical" evidence="15">
    <location>
        <begin position="104"/>
        <end position="129"/>
    </location>
</feature>
<keyword evidence="5" id="KW-0256">Endoplasmic reticulum</keyword>
<dbReference type="PROSITE" id="PS50923">
    <property type="entry name" value="SUSHI"/>
    <property type="match status" value="1"/>
</dbReference>
<evidence type="ECO:0000259" key="16">
    <source>
        <dbReference type="PROSITE" id="PS50923"/>
    </source>
</evidence>
<keyword evidence="3 15" id="KW-0812">Transmembrane</keyword>
<dbReference type="InterPro" id="IPR053067">
    <property type="entry name" value="SUSD3"/>
</dbReference>
<accession>A0A6B0RHL1</accession>
<proteinExistence type="predicted"/>
<gene>
    <name evidence="17" type="ORF">E5288_WYG022172</name>
</gene>
<keyword evidence="4" id="KW-0732">Signal</keyword>
<dbReference type="Gene3D" id="2.10.70.10">
    <property type="entry name" value="Complement Module, domain 1"/>
    <property type="match status" value="1"/>
</dbReference>
<dbReference type="InterPro" id="IPR042146">
    <property type="entry name" value="CARD_BinCARD"/>
</dbReference>
<organism evidence="17 18">
    <name type="scientific">Bos mutus</name>
    <name type="common">wild yak</name>
    <dbReference type="NCBI Taxonomy" id="72004"/>
    <lineage>
        <taxon>Eukaryota</taxon>
        <taxon>Metazoa</taxon>
        <taxon>Chordata</taxon>
        <taxon>Craniata</taxon>
        <taxon>Vertebrata</taxon>
        <taxon>Euteleostomi</taxon>
        <taxon>Mammalia</taxon>
        <taxon>Eutheria</taxon>
        <taxon>Laurasiatheria</taxon>
        <taxon>Artiodactyla</taxon>
        <taxon>Ruminantia</taxon>
        <taxon>Pecora</taxon>
        <taxon>Bovidae</taxon>
        <taxon>Bovinae</taxon>
        <taxon>Bos</taxon>
    </lineage>
</organism>
<keyword evidence="9 13" id="KW-1015">Disulfide bond</keyword>
<dbReference type="AlphaFoldDB" id="A0A6B0RHL1"/>
<name>A0A6B0RHL1_9CETA</name>
<evidence type="ECO:0000256" key="15">
    <source>
        <dbReference type="SAM" id="Phobius"/>
    </source>
</evidence>
<keyword evidence="18" id="KW-1185">Reference proteome</keyword>
<evidence type="ECO:0000256" key="13">
    <source>
        <dbReference type="PROSITE-ProRule" id="PRU00302"/>
    </source>
</evidence>
<comment type="subcellular location">
    <subcellularLocation>
        <location evidence="2">Endoplasmic reticulum membrane</location>
        <topology evidence="2">Single-pass membrane protein</topology>
    </subcellularLocation>
    <subcellularLocation>
        <location evidence="1">Mitochondrion membrane</location>
        <topology evidence="1">Single-pass membrane protein</topology>
    </subcellularLocation>
</comment>
<dbReference type="GO" id="GO:0031966">
    <property type="term" value="C:mitochondrial membrane"/>
    <property type="evidence" value="ECO:0007669"/>
    <property type="project" value="UniProtKB-SubCell"/>
</dbReference>
<evidence type="ECO:0000313" key="17">
    <source>
        <dbReference type="EMBL" id="MXQ89658.1"/>
    </source>
</evidence>
<dbReference type="CDD" id="cd13785">
    <property type="entry name" value="CARD_BinCARD_like"/>
    <property type="match status" value="1"/>
</dbReference>
<feature type="domain" description="Sushi" evidence="16">
    <location>
        <begin position="30"/>
        <end position="93"/>
    </location>
</feature>
<comment type="caution">
    <text evidence="13">Lacks conserved residue(s) required for the propagation of feature annotation.</text>
</comment>
<dbReference type="SUPFAM" id="SSF57535">
    <property type="entry name" value="Complement control module/SCR domain"/>
    <property type="match status" value="1"/>
</dbReference>
<keyword evidence="7" id="KW-0496">Mitochondrion</keyword>
<dbReference type="InterPro" id="IPR000436">
    <property type="entry name" value="Sushi_SCR_CCP_dom"/>
</dbReference>
<dbReference type="SMART" id="SM00032">
    <property type="entry name" value="CCP"/>
    <property type="match status" value="1"/>
</dbReference>
<evidence type="ECO:0000313" key="18">
    <source>
        <dbReference type="Proteomes" id="UP000322234"/>
    </source>
</evidence>
<evidence type="ECO:0000256" key="14">
    <source>
        <dbReference type="SAM" id="MobiDB-lite"/>
    </source>
</evidence>
<feature type="region of interest" description="Disordered" evidence="14">
    <location>
        <begin position="1"/>
        <end position="25"/>
    </location>
</feature>
<dbReference type="PANTHER" id="PTHR46879:SF1">
    <property type="entry name" value="SUSHI DOMAIN-CONTAINING PROTEIN 3"/>
    <property type="match status" value="1"/>
</dbReference>
<keyword evidence="8 15" id="KW-0472">Membrane</keyword>
<evidence type="ECO:0000256" key="5">
    <source>
        <dbReference type="ARBA" id="ARBA00022824"/>
    </source>
</evidence>
<dbReference type="InterPro" id="IPR011029">
    <property type="entry name" value="DEATH-like_dom_sf"/>
</dbReference>
<sequence>MRGAAATLRRRARPGGRKGNAMPTPGNGTGMCVQVQQPLQGTFQVLRGDGTSVGTVIMFHCPSGHQMVGSGLLTCAWKGNIAEWSSGTPMCKTVPPYETFGFKVAVISSIISCAIIMLMSMAFLTCCFVKCLKRSEQRRSDRANQLWLQLRSEDLETVQAPYLGLKGLNSDSSISGVSRIQPVQVHDNHSFTTDLGEGTRELASMARGMDKDFWTASGPTSSPCSQEKLHESNRLVRVHASVIRECGGFQKPYLISGNAFEETDKLPHIEQTYCDRLVQDTPFLTSLGRLSEQQVDRIILQLNRYYPQILSNKDAEKFRNPKLSLRVRLCDLLGHLQRSGERDCQEFYRALYIHAQPLHSCLPSRHALQNSDCTELDSGNASCELSDRDPKVLPGARRVLGFSPVIIDRHVSRFLLAFLTDDLGGL</sequence>
<evidence type="ECO:0000256" key="7">
    <source>
        <dbReference type="ARBA" id="ARBA00023128"/>
    </source>
</evidence>
<dbReference type="GO" id="GO:0005789">
    <property type="term" value="C:endoplasmic reticulum membrane"/>
    <property type="evidence" value="ECO:0007669"/>
    <property type="project" value="UniProtKB-SubCell"/>
</dbReference>
<dbReference type="CDD" id="cd00033">
    <property type="entry name" value="CCP"/>
    <property type="match status" value="1"/>
</dbReference>
<feature type="disulfide bond" evidence="13">
    <location>
        <begin position="32"/>
        <end position="75"/>
    </location>
</feature>
<comment type="subunit">
    <text evidence="10">Associates with BCL10 by CARD-CARD interaction.</text>
</comment>
<comment type="caution">
    <text evidence="17">The sequence shown here is derived from an EMBL/GenBank/DDBJ whole genome shotgun (WGS) entry which is preliminary data.</text>
</comment>
<evidence type="ECO:0000256" key="8">
    <source>
        <dbReference type="ARBA" id="ARBA00023136"/>
    </source>
</evidence>
<dbReference type="GO" id="GO:0005886">
    <property type="term" value="C:plasma membrane"/>
    <property type="evidence" value="ECO:0007669"/>
    <property type="project" value="TreeGrafter"/>
</dbReference>
<dbReference type="FunFam" id="1.10.533.10:FF:000015">
    <property type="entry name" value="Caspase recruitment domain-containing protein 19"/>
    <property type="match status" value="1"/>
</dbReference>
<evidence type="ECO:0000256" key="9">
    <source>
        <dbReference type="ARBA" id="ARBA00023157"/>
    </source>
</evidence>
<protein>
    <recommendedName>
        <fullName evidence="11">Caspase recruitment domain-containing protein 19</fullName>
    </recommendedName>
    <alternativeName>
        <fullName evidence="12">Bcl10-interacting CARD protein</fullName>
    </alternativeName>
</protein>
<evidence type="ECO:0000256" key="6">
    <source>
        <dbReference type="ARBA" id="ARBA00022989"/>
    </source>
</evidence>
<keyword evidence="13" id="KW-0768">Sushi</keyword>
<evidence type="ECO:0000256" key="10">
    <source>
        <dbReference type="ARBA" id="ARBA00064785"/>
    </source>
</evidence>
<reference evidence="17" key="1">
    <citation type="submission" date="2019-10" db="EMBL/GenBank/DDBJ databases">
        <title>The sequence and de novo assembly of the wild yak genome.</title>
        <authorList>
            <person name="Liu Y."/>
        </authorList>
    </citation>
    <scope>NUCLEOTIDE SEQUENCE [LARGE SCALE GENOMIC DNA]</scope>
    <source>
        <strain evidence="17">WY2019</strain>
    </source>
</reference>
<dbReference type="EMBL" id="VBQZ03000057">
    <property type="protein sequence ID" value="MXQ89658.1"/>
    <property type="molecule type" value="Genomic_DNA"/>
</dbReference>
<evidence type="ECO:0000256" key="2">
    <source>
        <dbReference type="ARBA" id="ARBA00004389"/>
    </source>
</evidence>
<dbReference type="PANTHER" id="PTHR46879">
    <property type="entry name" value="SUSHI DOMAIN-CONTAINING PROTEIN 3"/>
    <property type="match status" value="1"/>
</dbReference>
<evidence type="ECO:0000256" key="4">
    <source>
        <dbReference type="ARBA" id="ARBA00022729"/>
    </source>
</evidence>
<evidence type="ECO:0000256" key="3">
    <source>
        <dbReference type="ARBA" id="ARBA00022692"/>
    </source>
</evidence>
<evidence type="ECO:0000256" key="1">
    <source>
        <dbReference type="ARBA" id="ARBA00004304"/>
    </source>
</evidence>